<keyword evidence="1" id="KW-0812">Transmembrane</keyword>
<organism evidence="2">
    <name type="scientific">marine sediment metagenome</name>
    <dbReference type="NCBI Taxonomy" id="412755"/>
    <lineage>
        <taxon>unclassified sequences</taxon>
        <taxon>metagenomes</taxon>
        <taxon>ecological metagenomes</taxon>
    </lineage>
</organism>
<comment type="caution">
    <text evidence="2">The sequence shown here is derived from an EMBL/GenBank/DDBJ whole genome shotgun (WGS) entry which is preliminary data.</text>
</comment>
<name>X1NA28_9ZZZZ</name>
<keyword evidence="1" id="KW-1133">Transmembrane helix</keyword>
<feature type="non-terminal residue" evidence="2">
    <location>
        <position position="63"/>
    </location>
</feature>
<dbReference type="EMBL" id="BARV01020112">
    <property type="protein sequence ID" value="GAI23705.1"/>
    <property type="molecule type" value="Genomic_DNA"/>
</dbReference>
<feature type="transmembrane region" description="Helical" evidence="1">
    <location>
        <begin position="20"/>
        <end position="42"/>
    </location>
</feature>
<evidence type="ECO:0000256" key="1">
    <source>
        <dbReference type="SAM" id="Phobius"/>
    </source>
</evidence>
<protein>
    <recommendedName>
        <fullName evidence="3">MacB-like periplasmic core domain-containing protein</fullName>
    </recommendedName>
</protein>
<evidence type="ECO:0000313" key="2">
    <source>
        <dbReference type="EMBL" id="GAI23705.1"/>
    </source>
</evidence>
<accession>X1NA28</accession>
<dbReference type="PROSITE" id="PS51257">
    <property type="entry name" value="PROKAR_LIPOPROTEIN"/>
    <property type="match status" value="1"/>
</dbReference>
<evidence type="ECO:0008006" key="3">
    <source>
        <dbReference type="Google" id="ProtNLM"/>
    </source>
</evidence>
<keyword evidence="1" id="KW-0472">Membrane</keyword>
<proteinExistence type="predicted"/>
<reference evidence="2" key="1">
    <citation type="journal article" date="2014" name="Front. Microbiol.">
        <title>High frequency of phylogenetically diverse reductive dehalogenase-homologous genes in deep subseafloor sedimentary metagenomes.</title>
        <authorList>
            <person name="Kawai M."/>
            <person name="Futagami T."/>
            <person name="Toyoda A."/>
            <person name="Takaki Y."/>
            <person name="Nishi S."/>
            <person name="Hori S."/>
            <person name="Arai W."/>
            <person name="Tsubouchi T."/>
            <person name="Morono Y."/>
            <person name="Uchiyama I."/>
            <person name="Ito T."/>
            <person name="Fujiyama A."/>
            <person name="Inagaki F."/>
            <person name="Takami H."/>
        </authorList>
    </citation>
    <scope>NUCLEOTIDE SEQUENCE</scope>
    <source>
        <strain evidence="2">Expedition CK06-06</strain>
    </source>
</reference>
<dbReference type="AlphaFoldDB" id="X1NA28"/>
<gene>
    <name evidence="2" type="ORF">S06H3_33661</name>
</gene>
<sequence length="63" mass="7242">MFKNYFKIALRHLKKNKLYAAVNILGLAIGLASCFLIGIYIADELSYDTFHQKGERIARVGWH</sequence>